<evidence type="ECO:0000313" key="2">
    <source>
        <dbReference type="EMBL" id="MFC7409755.1"/>
    </source>
</evidence>
<evidence type="ECO:0000313" key="3">
    <source>
        <dbReference type="Proteomes" id="UP001596501"/>
    </source>
</evidence>
<reference evidence="3" key="1">
    <citation type="journal article" date="2019" name="Int. J. Syst. Evol. Microbiol.">
        <title>The Global Catalogue of Microorganisms (GCM) 10K type strain sequencing project: providing services to taxonomists for standard genome sequencing and annotation.</title>
        <authorList>
            <consortium name="The Broad Institute Genomics Platform"/>
            <consortium name="The Broad Institute Genome Sequencing Center for Infectious Disease"/>
            <person name="Wu L."/>
            <person name="Ma J."/>
        </authorList>
    </citation>
    <scope>NUCLEOTIDE SEQUENCE [LARGE SCALE GENOMIC DNA]</scope>
    <source>
        <strain evidence="3">CGMCC 1.12371</strain>
    </source>
</reference>
<feature type="signal peptide" evidence="1">
    <location>
        <begin position="1"/>
        <end position="23"/>
    </location>
</feature>
<feature type="chain" id="PRO_5047147429" evidence="1">
    <location>
        <begin position="24"/>
        <end position="132"/>
    </location>
</feature>
<protein>
    <submittedName>
        <fullName evidence="2">Uncharacterized protein</fullName>
    </submittedName>
</protein>
<dbReference type="RefSeq" id="WP_382223859.1">
    <property type="nucleotide sequence ID" value="NZ_JBHTCA010000008.1"/>
</dbReference>
<keyword evidence="1" id="KW-0732">Signal</keyword>
<accession>A0ABW2QQK8</accession>
<keyword evidence="3" id="KW-1185">Reference proteome</keyword>
<sequence length="132" mass="13676">MVTEHTWARRLGGWVLSASLVMAAGCAHAQKATPVQWFDGQNWQTSTDTQGAAQAAGGVVVVAPVAQAAALQAALVGKGLSPRPLAVAGAYELATPPGGEALLLTHRLADLPELIQAPVQVAPNWRASLRPR</sequence>
<comment type="caution">
    <text evidence="2">The sequence shown here is derived from an EMBL/GenBank/DDBJ whole genome shotgun (WGS) entry which is preliminary data.</text>
</comment>
<name>A0ABW2QQK8_9BURK</name>
<dbReference type="Proteomes" id="UP001596501">
    <property type="component" value="Unassembled WGS sequence"/>
</dbReference>
<gene>
    <name evidence="2" type="ORF">ACFQPB_12860</name>
</gene>
<evidence type="ECO:0000256" key="1">
    <source>
        <dbReference type="SAM" id="SignalP"/>
    </source>
</evidence>
<dbReference type="EMBL" id="JBHTCA010000008">
    <property type="protein sequence ID" value="MFC7409755.1"/>
    <property type="molecule type" value="Genomic_DNA"/>
</dbReference>
<organism evidence="2 3">
    <name type="scientific">Hydrogenophaga atypica</name>
    <dbReference type="NCBI Taxonomy" id="249409"/>
    <lineage>
        <taxon>Bacteria</taxon>
        <taxon>Pseudomonadati</taxon>
        <taxon>Pseudomonadota</taxon>
        <taxon>Betaproteobacteria</taxon>
        <taxon>Burkholderiales</taxon>
        <taxon>Comamonadaceae</taxon>
        <taxon>Hydrogenophaga</taxon>
    </lineage>
</organism>
<proteinExistence type="predicted"/>